<proteinExistence type="predicted"/>
<protein>
    <submittedName>
        <fullName evidence="3">Acyl-coenzyme A synthetase/AMP-(Fatty) acid ligase</fullName>
    </submittedName>
</protein>
<keyword evidence="1 3" id="KW-0436">Ligase</keyword>
<sequence>MSEPVLPLVSGHALQGTLAWTPRGPVSVARYCADVQALARWLPAGRWVINLVEDRYHCAVLLGACAVSGRVSLQPSSQSHAVLRQLAGAYPGCHALLDAAPAQPLPVPTLQMPPLAAGAAPAIPQVPRDATVAVLFTSGSTGQPTPHAKTWGRLMANGRSEARSLGLDGCPHTLVGTVPAQHSYGFESTLLLALHGGCAFWSGKPFYPQDLADALDAVPRPRLVVTTPFHLAHILASHVRLPAVDRWLSATAPLDAALAAQVEQDSSAPVHEIYGSTESAQLATRRTVQGAEWTLMPGVQLEQQGDTTWAHGVHVEGRVQLSDVLAVQPDGRFTLLGRHADMVNLAGRRTSLAYLNEMLRGIDGVQDGAFFLPHDDALRQVGRLAAFVVAPDVPAASLQAALRERIDPVFLPRPLVQVPALARNATGKLLRATLEQLYRDWAAASFPREGGDAA</sequence>
<dbReference type="PANTHER" id="PTHR43767:SF8">
    <property type="entry name" value="LONG-CHAIN-FATTY-ACID--COA LIGASE"/>
    <property type="match status" value="1"/>
</dbReference>
<dbReference type="InterPro" id="IPR050237">
    <property type="entry name" value="ATP-dep_AMP-bd_enzyme"/>
</dbReference>
<reference evidence="4" key="1">
    <citation type="submission" date="2016-10" db="EMBL/GenBank/DDBJ databases">
        <authorList>
            <person name="Varghese N."/>
            <person name="Submissions S."/>
        </authorList>
    </citation>
    <scope>NUCLEOTIDE SEQUENCE [LARGE SCALE GENOMIC DNA]</scope>
    <source>
        <strain evidence="4">EPL6</strain>
    </source>
</reference>
<dbReference type="Gene3D" id="3.30.300.30">
    <property type="match status" value="1"/>
</dbReference>
<dbReference type="InterPro" id="IPR045851">
    <property type="entry name" value="AMP-bd_C_sf"/>
</dbReference>
<dbReference type="GO" id="GO:0016874">
    <property type="term" value="F:ligase activity"/>
    <property type="evidence" value="ECO:0007669"/>
    <property type="project" value="UniProtKB-KW"/>
</dbReference>
<evidence type="ECO:0000259" key="2">
    <source>
        <dbReference type="Pfam" id="PF00501"/>
    </source>
</evidence>
<dbReference type="Pfam" id="PF00501">
    <property type="entry name" value="AMP-binding"/>
    <property type="match status" value="1"/>
</dbReference>
<accession>A0A1G9QER7</accession>
<dbReference type="RefSeq" id="WP_245703829.1">
    <property type="nucleotide sequence ID" value="NZ_FNHP01000002.1"/>
</dbReference>
<evidence type="ECO:0000256" key="1">
    <source>
        <dbReference type="ARBA" id="ARBA00022598"/>
    </source>
</evidence>
<dbReference type="Gene3D" id="3.40.50.12780">
    <property type="entry name" value="N-terminal domain of ligase-like"/>
    <property type="match status" value="1"/>
</dbReference>
<feature type="domain" description="AMP-dependent synthetase/ligase" evidence="2">
    <location>
        <begin position="106"/>
        <end position="285"/>
    </location>
</feature>
<dbReference type="PANTHER" id="PTHR43767">
    <property type="entry name" value="LONG-CHAIN-FATTY-ACID--COA LIGASE"/>
    <property type="match status" value="1"/>
</dbReference>
<dbReference type="STRING" id="1527607.SAMN05428957_102273"/>
<dbReference type="InterPro" id="IPR042099">
    <property type="entry name" value="ANL_N_sf"/>
</dbReference>
<dbReference type="SUPFAM" id="SSF56801">
    <property type="entry name" value="Acetyl-CoA synthetase-like"/>
    <property type="match status" value="1"/>
</dbReference>
<organism evidence="3 4">
    <name type="scientific">Oryzisolibacter propanilivorax</name>
    <dbReference type="NCBI Taxonomy" id="1527607"/>
    <lineage>
        <taxon>Bacteria</taxon>
        <taxon>Pseudomonadati</taxon>
        <taxon>Pseudomonadota</taxon>
        <taxon>Betaproteobacteria</taxon>
        <taxon>Burkholderiales</taxon>
        <taxon>Comamonadaceae</taxon>
        <taxon>Oryzisolibacter</taxon>
    </lineage>
</organism>
<name>A0A1G9QER7_9BURK</name>
<dbReference type="InterPro" id="IPR000873">
    <property type="entry name" value="AMP-dep_synth/lig_dom"/>
</dbReference>
<evidence type="ECO:0000313" key="4">
    <source>
        <dbReference type="Proteomes" id="UP000198552"/>
    </source>
</evidence>
<dbReference type="AlphaFoldDB" id="A0A1G9QER7"/>
<dbReference type="Proteomes" id="UP000198552">
    <property type="component" value="Unassembled WGS sequence"/>
</dbReference>
<dbReference type="EMBL" id="FNHP01000002">
    <property type="protein sequence ID" value="SDM09562.1"/>
    <property type="molecule type" value="Genomic_DNA"/>
</dbReference>
<gene>
    <name evidence="3" type="ORF">SAMN05428957_102273</name>
</gene>
<keyword evidence="4" id="KW-1185">Reference proteome</keyword>
<evidence type="ECO:0000313" key="3">
    <source>
        <dbReference type="EMBL" id="SDM09562.1"/>
    </source>
</evidence>